<protein>
    <submittedName>
        <fullName evidence="2">Uncharacterized protein</fullName>
    </submittedName>
</protein>
<dbReference type="RefSeq" id="WP_272207491.1">
    <property type="nucleotide sequence ID" value="NZ_JAQONC010000004.1"/>
</dbReference>
<organism evidence="2 3">
    <name type="scientific">Limosilactobacillus mucosae</name>
    <name type="common">Lactobacillus mucosae</name>
    <dbReference type="NCBI Taxonomy" id="97478"/>
    <lineage>
        <taxon>Bacteria</taxon>
        <taxon>Bacillati</taxon>
        <taxon>Bacillota</taxon>
        <taxon>Bacilli</taxon>
        <taxon>Lactobacillales</taxon>
        <taxon>Lactobacillaceae</taxon>
        <taxon>Limosilactobacillus</taxon>
    </lineage>
</organism>
<proteinExistence type="predicted"/>
<evidence type="ECO:0000313" key="2">
    <source>
        <dbReference type="EMBL" id="MDC2828513.1"/>
    </source>
</evidence>
<sequence length="155" mass="18026">MFLIMLLSIAVAVYFWHRAKKAEEKAQPKENPLMKYNYSYRLRQFQPEGYRKGDISRKYERRPEPEPTSEKNKESATSEKQVEQTPKLEQSAQSQASDTAKTTSDFQLEVDDSTMFFDPSSGELLNWSDINKPTNEEIYISGKQAGFLEKLEKKK</sequence>
<dbReference type="AlphaFoldDB" id="A0AAJ1HQV8"/>
<reference evidence="2" key="1">
    <citation type="submission" date="2023-01" db="EMBL/GenBank/DDBJ databases">
        <title>Genome analysis of 13 Lactobacillus isolated from gut of wild boar.</title>
        <authorList>
            <person name="Papp P."/>
            <person name="Libisch B."/>
            <person name="Nagy T."/>
            <person name="Olasz F."/>
        </authorList>
    </citation>
    <scope>NUCLEOTIDE SEQUENCE</scope>
    <source>
        <strain evidence="2">F108</strain>
    </source>
</reference>
<evidence type="ECO:0000313" key="3">
    <source>
        <dbReference type="Proteomes" id="UP001218021"/>
    </source>
</evidence>
<feature type="region of interest" description="Disordered" evidence="1">
    <location>
        <begin position="47"/>
        <end position="105"/>
    </location>
</feature>
<dbReference type="Proteomes" id="UP001218021">
    <property type="component" value="Unassembled WGS sequence"/>
</dbReference>
<dbReference type="EMBL" id="JAQOND010000032">
    <property type="protein sequence ID" value="MDC2828513.1"/>
    <property type="molecule type" value="Genomic_DNA"/>
</dbReference>
<name>A0AAJ1HQV8_LIMMU</name>
<feature type="compositionally biased region" description="Basic and acidic residues" evidence="1">
    <location>
        <begin position="49"/>
        <end position="82"/>
    </location>
</feature>
<feature type="compositionally biased region" description="Polar residues" evidence="1">
    <location>
        <begin position="83"/>
        <end position="105"/>
    </location>
</feature>
<evidence type="ECO:0000256" key="1">
    <source>
        <dbReference type="SAM" id="MobiDB-lite"/>
    </source>
</evidence>
<comment type="caution">
    <text evidence="2">The sequence shown here is derived from an EMBL/GenBank/DDBJ whole genome shotgun (WGS) entry which is preliminary data.</text>
</comment>
<accession>A0AAJ1HQV8</accession>
<gene>
    <name evidence="2" type="ORF">PO158_09490</name>
</gene>